<gene>
    <name evidence="1" type="ORF">P3T76_008057</name>
</gene>
<protein>
    <submittedName>
        <fullName evidence="1">Uncharacterized protein</fullName>
    </submittedName>
</protein>
<organism evidence="1 2">
    <name type="scientific">Phytophthora citrophthora</name>
    <dbReference type="NCBI Taxonomy" id="4793"/>
    <lineage>
        <taxon>Eukaryota</taxon>
        <taxon>Sar</taxon>
        <taxon>Stramenopiles</taxon>
        <taxon>Oomycota</taxon>
        <taxon>Peronosporomycetes</taxon>
        <taxon>Peronosporales</taxon>
        <taxon>Peronosporaceae</taxon>
        <taxon>Phytophthora</taxon>
    </lineage>
</organism>
<comment type="caution">
    <text evidence="1">The sequence shown here is derived from an EMBL/GenBank/DDBJ whole genome shotgun (WGS) entry which is preliminary data.</text>
</comment>
<evidence type="ECO:0000313" key="2">
    <source>
        <dbReference type="Proteomes" id="UP001259832"/>
    </source>
</evidence>
<proteinExistence type="predicted"/>
<dbReference type="EMBL" id="JASMQC010000014">
    <property type="protein sequence ID" value="KAK1940606.1"/>
    <property type="molecule type" value="Genomic_DNA"/>
</dbReference>
<dbReference type="Proteomes" id="UP001259832">
    <property type="component" value="Unassembled WGS sequence"/>
</dbReference>
<keyword evidence="2" id="KW-1185">Reference proteome</keyword>
<sequence length="65" mass="7505">MLIAVFLEYLPRKAVTKRGENTVMVQCSGKGKERATVMLLGDWHRNKYTRYSCSRADLHDGVKFK</sequence>
<accession>A0AAD9GME9</accession>
<evidence type="ECO:0000313" key="1">
    <source>
        <dbReference type="EMBL" id="KAK1940606.1"/>
    </source>
</evidence>
<dbReference type="AlphaFoldDB" id="A0AAD9GME9"/>
<reference evidence="1" key="1">
    <citation type="submission" date="2023-08" db="EMBL/GenBank/DDBJ databases">
        <title>Reference Genome Resource for the Citrus Pathogen Phytophthora citrophthora.</title>
        <authorList>
            <person name="Moller H."/>
            <person name="Coetzee B."/>
            <person name="Rose L.J."/>
            <person name="Van Niekerk J.M."/>
        </authorList>
    </citation>
    <scope>NUCLEOTIDE SEQUENCE</scope>
    <source>
        <strain evidence="1">STE-U-9442</strain>
    </source>
</reference>
<name>A0AAD9GME9_9STRA</name>